<sequence>MKDMWSENGMARAVSLLRMAIVCISATDNETEKRHLIASFICEGKPATDDVTTDAKEIEKQINIRLHHLLTNKCINETWAGSAIDLAASLTILFAYYYADEDKRVHHLKRCYTTLAEILKNNSQRRFTKKYVELLRMHVTNNPCEPQRLLMEASIMAYQKFPTEISFLKIYIDCCAVGTRVIHLRRFLENDVEGIISFSNNFDWYQHE</sequence>
<dbReference type="WBParaSite" id="OFLC_0000837901-mRNA-1">
    <property type="protein sequence ID" value="OFLC_0000837901-mRNA-1"/>
    <property type="gene ID" value="OFLC_0000837901"/>
</dbReference>
<name>A0A183HLL8_9BILA</name>
<evidence type="ECO:0000313" key="2">
    <source>
        <dbReference type="Proteomes" id="UP000267606"/>
    </source>
</evidence>
<proteinExistence type="predicted"/>
<dbReference type="AlphaFoldDB" id="A0A183HLL8"/>
<dbReference type="Proteomes" id="UP000267606">
    <property type="component" value="Unassembled WGS sequence"/>
</dbReference>
<accession>A0A183HLL8</accession>
<organism evidence="3">
    <name type="scientific">Onchocerca flexuosa</name>
    <dbReference type="NCBI Taxonomy" id="387005"/>
    <lineage>
        <taxon>Eukaryota</taxon>
        <taxon>Metazoa</taxon>
        <taxon>Ecdysozoa</taxon>
        <taxon>Nematoda</taxon>
        <taxon>Chromadorea</taxon>
        <taxon>Rhabditida</taxon>
        <taxon>Spirurina</taxon>
        <taxon>Spiruromorpha</taxon>
        <taxon>Filarioidea</taxon>
        <taxon>Onchocercidae</taxon>
        <taxon>Onchocerca</taxon>
    </lineage>
</organism>
<evidence type="ECO:0000313" key="3">
    <source>
        <dbReference type="WBParaSite" id="OFLC_0000837901-mRNA-1"/>
    </source>
</evidence>
<reference evidence="1 2" key="2">
    <citation type="submission" date="2018-11" db="EMBL/GenBank/DDBJ databases">
        <authorList>
            <consortium name="Pathogen Informatics"/>
        </authorList>
    </citation>
    <scope>NUCLEOTIDE SEQUENCE [LARGE SCALE GENOMIC DNA]</scope>
</reference>
<dbReference type="EMBL" id="UZAJ01009419">
    <property type="protein sequence ID" value="VDO55380.1"/>
    <property type="molecule type" value="Genomic_DNA"/>
</dbReference>
<evidence type="ECO:0000313" key="1">
    <source>
        <dbReference type="EMBL" id="VDO55380.1"/>
    </source>
</evidence>
<keyword evidence="2" id="KW-1185">Reference proteome</keyword>
<reference evidence="3" key="1">
    <citation type="submission" date="2016-06" db="UniProtKB">
        <authorList>
            <consortium name="WormBaseParasite"/>
        </authorList>
    </citation>
    <scope>IDENTIFICATION</scope>
</reference>
<dbReference type="STRING" id="387005.A0A183HLL8"/>
<gene>
    <name evidence="1" type="ORF">OFLC_LOCUS8379</name>
</gene>
<protein>
    <submittedName>
        <fullName evidence="3">Adaptin_N domain-containing protein</fullName>
    </submittedName>
</protein>